<reference evidence="3" key="2">
    <citation type="journal article" date="2017" name="Nat. Plants">
        <title>The Aegilops tauschii genome reveals multiple impacts of transposons.</title>
        <authorList>
            <person name="Zhao G."/>
            <person name="Zou C."/>
            <person name="Li K."/>
            <person name="Wang K."/>
            <person name="Li T."/>
            <person name="Gao L."/>
            <person name="Zhang X."/>
            <person name="Wang H."/>
            <person name="Yang Z."/>
            <person name="Liu X."/>
            <person name="Jiang W."/>
            <person name="Mao L."/>
            <person name="Kong X."/>
            <person name="Jiao Y."/>
            <person name="Jia J."/>
        </authorList>
    </citation>
    <scope>NUCLEOTIDE SEQUENCE [LARGE SCALE GENOMIC DNA]</scope>
    <source>
        <strain evidence="3">cv. AL8/78</strain>
    </source>
</reference>
<organism evidence="2 3">
    <name type="scientific">Aegilops tauschii subsp. strangulata</name>
    <name type="common">Goatgrass</name>
    <dbReference type="NCBI Taxonomy" id="200361"/>
    <lineage>
        <taxon>Eukaryota</taxon>
        <taxon>Viridiplantae</taxon>
        <taxon>Streptophyta</taxon>
        <taxon>Embryophyta</taxon>
        <taxon>Tracheophyta</taxon>
        <taxon>Spermatophyta</taxon>
        <taxon>Magnoliopsida</taxon>
        <taxon>Liliopsida</taxon>
        <taxon>Poales</taxon>
        <taxon>Poaceae</taxon>
        <taxon>BOP clade</taxon>
        <taxon>Pooideae</taxon>
        <taxon>Triticodae</taxon>
        <taxon>Triticeae</taxon>
        <taxon>Triticinae</taxon>
        <taxon>Aegilops</taxon>
    </lineage>
</organism>
<keyword evidence="3" id="KW-1185">Reference proteome</keyword>
<sequence>MKTAKHGSRCKQMWSWWILCPLRSALKPVHVVSNANACDLLPLAWLVRAVPHLLPWLLPARSVLRPVTGRSLWGASYLRRAVSA</sequence>
<protein>
    <submittedName>
        <fullName evidence="2">Uncharacterized protein</fullName>
    </submittedName>
</protein>
<name>A0A453LV63_AEGTS</name>
<dbReference type="EnsemblPlants" id="AET5Gv20916100.7">
    <property type="protein sequence ID" value="AET5Gv20916100.7"/>
    <property type="gene ID" value="AET5Gv20916100"/>
</dbReference>
<evidence type="ECO:0000313" key="2">
    <source>
        <dbReference type="EnsemblPlants" id="AET5Gv20916100.7"/>
    </source>
</evidence>
<dbReference type="Gramene" id="AET5Gv20916100.7">
    <property type="protein sequence ID" value="AET5Gv20916100.7"/>
    <property type="gene ID" value="AET5Gv20916100"/>
</dbReference>
<feature type="chain" id="PRO_5018980304" evidence="1">
    <location>
        <begin position="26"/>
        <end position="84"/>
    </location>
</feature>
<feature type="signal peptide" evidence="1">
    <location>
        <begin position="1"/>
        <end position="25"/>
    </location>
</feature>
<reference evidence="2" key="4">
    <citation type="submission" date="2019-03" db="UniProtKB">
        <authorList>
            <consortium name="EnsemblPlants"/>
        </authorList>
    </citation>
    <scope>IDENTIFICATION</scope>
</reference>
<reference evidence="2" key="5">
    <citation type="journal article" date="2021" name="G3 (Bethesda)">
        <title>Aegilops tauschii genome assembly Aet v5.0 features greater sequence contiguity and improved annotation.</title>
        <authorList>
            <person name="Wang L."/>
            <person name="Zhu T."/>
            <person name="Rodriguez J.C."/>
            <person name="Deal K.R."/>
            <person name="Dubcovsky J."/>
            <person name="McGuire P.E."/>
            <person name="Lux T."/>
            <person name="Spannagl M."/>
            <person name="Mayer K.F.X."/>
            <person name="Baldrich P."/>
            <person name="Meyers B.C."/>
            <person name="Huo N."/>
            <person name="Gu Y.Q."/>
            <person name="Zhou H."/>
            <person name="Devos K.M."/>
            <person name="Bennetzen J.L."/>
            <person name="Unver T."/>
            <person name="Budak H."/>
            <person name="Gulick P.J."/>
            <person name="Galiba G."/>
            <person name="Kalapos B."/>
            <person name="Nelson D.R."/>
            <person name="Li P."/>
            <person name="You F.M."/>
            <person name="Luo M.C."/>
            <person name="Dvorak J."/>
        </authorList>
    </citation>
    <scope>NUCLEOTIDE SEQUENCE [LARGE SCALE GENOMIC DNA]</scope>
    <source>
        <strain evidence="2">cv. AL8/78</strain>
    </source>
</reference>
<keyword evidence="1" id="KW-0732">Signal</keyword>
<proteinExistence type="predicted"/>
<reference evidence="2" key="3">
    <citation type="journal article" date="2017" name="Nature">
        <title>Genome sequence of the progenitor of the wheat D genome Aegilops tauschii.</title>
        <authorList>
            <person name="Luo M.C."/>
            <person name="Gu Y.Q."/>
            <person name="Puiu D."/>
            <person name="Wang H."/>
            <person name="Twardziok S.O."/>
            <person name="Deal K.R."/>
            <person name="Huo N."/>
            <person name="Zhu T."/>
            <person name="Wang L."/>
            <person name="Wang Y."/>
            <person name="McGuire P.E."/>
            <person name="Liu S."/>
            <person name="Long H."/>
            <person name="Ramasamy R.K."/>
            <person name="Rodriguez J.C."/>
            <person name="Van S.L."/>
            <person name="Yuan L."/>
            <person name="Wang Z."/>
            <person name="Xia Z."/>
            <person name="Xiao L."/>
            <person name="Anderson O.D."/>
            <person name="Ouyang S."/>
            <person name="Liang Y."/>
            <person name="Zimin A.V."/>
            <person name="Pertea G."/>
            <person name="Qi P."/>
            <person name="Bennetzen J.L."/>
            <person name="Dai X."/>
            <person name="Dawson M.W."/>
            <person name="Muller H.G."/>
            <person name="Kugler K."/>
            <person name="Rivarola-Duarte L."/>
            <person name="Spannagl M."/>
            <person name="Mayer K.F.X."/>
            <person name="Lu F.H."/>
            <person name="Bevan M.W."/>
            <person name="Leroy P."/>
            <person name="Li P."/>
            <person name="You F.M."/>
            <person name="Sun Q."/>
            <person name="Liu Z."/>
            <person name="Lyons E."/>
            <person name="Wicker T."/>
            <person name="Salzberg S.L."/>
            <person name="Devos K.M."/>
            <person name="Dvorak J."/>
        </authorList>
    </citation>
    <scope>NUCLEOTIDE SEQUENCE [LARGE SCALE GENOMIC DNA]</scope>
    <source>
        <strain evidence="2">cv. AL8/78</strain>
    </source>
</reference>
<accession>A0A453LV63</accession>
<dbReference type="AlphaFoldDB" id="A0A453LV63"/>
<reference evidence="3" key="1">
    <citation type="journal article" date="2014" name="Science">
        <title>Ancient hybridizations among the ancestral genomes of bread wheat.</title>
        <authorList>
            <consortium name="International Wheat Genome Sequencing Consortium,"/>
            <person name="Marcussen T."/>
            <person name="Sandve S.R."/>
            <person name="Heier L."/>
            <person name="Spannagl M."/>
            <person name="Pfeifer M."/>
            <person name="Jakobsen K.S."/>
            <person name="Wulff B.B."/>
            <person name="Steuernagel B."/>
            <person name="Mayer K.F."/>
            <person name="Olsen O.A."/>
        </authorList>
    </citation>
    <scope>NUCLEOTIDE SEQUENCE [LARGE SCALE GENOMIC DNA]</scope>
    <source>
        <strain evidence="3">cv. AL8/78</strain>
    </source>
</reference>
<evidence type="ECO:0000313" key="3">
    <source>
        <dbReference type="Proteomes" id="UP000015105"/>
    </source>
</evidence>
<dbReference type="Proteomes" id="UP000015105">
    <property type="component" value="Chromosome 5D"/>
</dbReference>
<evidence type="ECO:0000256" key="1">
    <source>
        <dbReference type="SAM" id="SignalP"/>
    </source>
</evidence>